<feature type="transmembrane region" description="Helical" evidence="5">
    <location>
        <begin position="61"/>
        <end position="82"/>
    </location>
</feature>
<evidence type="ECO:0000256" key="1">
    <source>
        <dbReference type="ARBA" id="ARBA00004127"/>
    </source>
</evidence>
<organism evidence="7 8">
    <name type="scientific">Zarconia navalis LEGE 11467</name>
    <dbReference type="NCBI Taxonomy" id="1828826"/>
    <lineage>
        <taxon>Bacteria</taxon>
        <taxon>Bacillati</taxon>
        <taxon>Cyanobacteriota</taxon>
        <taxon>Cyanophyceae</taxon>
        <taxon>Oscillatoriophycideae</taxon>
        <taxon>Oscillatoriales</taxon>
        <taxon>Oscillatoriales incertae sedis</taxon>
        <taxon>Zarconia</taxon>
        <taxon>Zarconia navalis</taxon>
    </lineage>
</organism>
<gene>
    <name evidence="7" type="ORF">IQ235_18205</name>
</gene>
<evidence type="ECO:0000256" key="5">
    <source>
        <dbReference type="SAM" id="Phobius"/>
    </source>
</evidence>
<dbReference type="AlphaFoldDB" id="A0A928VYZ6"/>
<keyword evidence="8" id="KW-1185">Reference proteome</keyword>
<sequence>MPTNPLTELAKLRTRAAAERTLLSWVRSTLLLLELGIAIGYVSDIFVQRFPGANREEFRELFRPLGLLTITLALILLVLAMWQHRIAIDSLRRENYILLSGRSMELASTVAVSIYGLIALCILLF</sequence>
<dbReference type="Proteomes" id="UP000621799">
    <property type="component" value="Unassembled WGS sequence"/>
</dbReference>
<dbReference type="GO" id="GO:0012505">
    <property type="term" value="C:endomembrane system"/>
    <property type="evidence" value="ECO:0007669"/>
    <property type="project" value="UniProtKB-SubCell"/>
</dbReference>
<evidence type="ECO:0000313" key="7">
    <source>
        <dbReference type="EMBL" id="MBE9042696.1"/>
    </source>
</evidence>
<evidence type="ECO:0000256" key="4">
    <source>
        <dbReference type="ARBA" id="ARBA00023136"/>
    </source>
</evidence>
<dbReference type="EMBL" id="JADEXN010000414">
    <property type="protein sequence ID" value="MBE9042696.1"/>
    <property type="molecule type" value="Genomic_DNA"/>
</dbReference>
<evidence type="ECO:0000259" key="6">
    <source>
        <dbReference type="Pfam" id="PF02656"/>
    </source>
</evidence>
<evidence type="ECO:0000256" key="2">
    <source>
        <dbReference type="ARBA" id="ARBA00022692"/>
    </source>
</evidence>
<feature type="transmembrane region" description="Helical" evidence="5">
    <location>
        <begin position="21"/>
        <end position="41"/>
    </location>
</feature>
<reference evidence="7" key="1">
    <citation type="submission" date="2020-10" db="EMBL/GenBank/DDBJ databases">
        <authorList>
            <person name="Castelo-Branco R."/>
            <person name="Eusebio N."/>
            <person name="Adriana R."/>
            <person name="Vieira A."/>
            <person name="Brugerolle De Fraissinette N."/>
            <person name="Rezende De Castro R."/>
            <person name="Schneider M.P."/>
            <person name="Vasconcelos V."/>
            <person name="Leao P.N."/>
        </authorList>
    </citation>
    <scope>NUCLEOTIDE SEQUENCE</scope>
    <source>
        <strain evidence="7">LEGE 11467</strain>
    </source>
</reference>
<accession>A0A928VYZ6</accession>
<dbReference type="Pfam" id="PF02656">
    <property type="entry name" value="DUF202"/>
    <property type="match status" value="1"/>
</dbReference>
<feature type="domain" description="DUF202" evidence="6">
    <location>
        <begin position="13"/>
        <end position="85"/>
    </location>
</feature>
<comment type="caution">
    <text evidence="7">The sequence shown here is derived from an EMBL/GenBank/DDBJ whole genome shotgun (WGS) entry which is preliminary data.</text>
</comment>
<keyword evidence="3 5" id="KW-1133">Transmembrane helix</keyword>
<feature type="transmembrane region" description="Helical" evidence="5">
    <location>
        <begin position="103"/>
        <end position="124"/>
    </location>
</feature>
<dbReference type="RefSeq" id="WP_264322847.1">
    <property type="nucleotide sequence ID" value="NZ_JADEXN010000414.1"/>
</dbReference>
<name>A0A928VYZ6_9CYAN</name>
<evidence type="ECO:0000313" key="8">
    <source>
        <dbReference type="Proteomes" id="UP000621799"/>
    </source>
</evidence>
<proteinExistence type="predicted"/>
<dbReference type="InterPro" id="IPR003807">
    <property type="entry name" value="DUF202"/>
</dbReference>
<evidence type="ECO:0000256" key="3">
    <source>
        <dbReference type="ARBA" id="ARBA00022989"/>
    </source>
</evidence>
<keyword evidence="2 5" id="KW-0812">Transmembrane</keyword>
<comment type="subcellular location">
    <subcellularLocation>
        <location evidence="1">Endomembrane system</location>
        <topology evidence="1">Multi-pass membrane protein</topology>
    </subcellularLocation>
</comment>
<protein>
    <submittedName>
        <fullName evidence="7">DUF202 domain-containing protein</fullName>
    </submittedName>
</protein>
<keyword evidence="4 5" id="KW-0472">Membrane</keyword>